<dbReference type="Gene3D" id="1.10.10.60">
    <property type="entry name" value="Homeodomain-like"/>
    <property type="match status" value="1"/>
</dbReference>
<gene>
    <name evidence="10" type="ORF">LADA_0G01926G</name>
</gene>
<dbReference type="SUPFAM" id="SSF46689">
    <property type="entry name" value="Homeodomain-like"/>
    <property type="match status" value="1"/>
</dbReference>
<dbReference type="PANTHER" id="PTHR47672:SF1">
    <property type="entry name" value="E3 UBIQUITIN-PROTEIN LIGASE SNT2"/>
    <property type="match status" value="1"/>
</dbReference>
<dbReference type="PROSITE" id="PS50016">
    <property type="entry name" value="ZF_PHD_2"/>
    <property type="match status" value="2"/>
</dbReference>
<dbReference type="InterPro" id="IPR029617">
    <property type="entry name" value="Snt2"/>
</dbReference>
<dbReference type="PROSITE" id="PS51805">
    <property type="entry name" value="EPHD"/>
    <property type="match status" value="1"/>
</dbReference>
<evidence type="ECO:0000259" key="9">
    <source>
        <dbReference type="PROSITE" id="PS51805"/>
    </source>
</evidence>
<dbReference type="GO" id="GO:0061630">
    <property type="term" value="F:ubiquitin protein ligase activity"/>
    <property type="evidence" value="ECO:0007669"/>
    <property type="project" value="EnsemblFungi"/>
</dbReference>
<evidence type="ECO:0000256" key="6">
    <source>
        <dbReference type="SAM" id="MobiDB-lite"/>
    </source>
</evidence>
<name>A0A1G4JQY5_9SACH</name>
<dbReference type="InterPro" id="IPR043151">
    <property type="entry name" value="BAH_sf"/>
</dbReference>
<evidence type="ECO:0000259" key="8">
    <source>
        <dbReference type="PROSITE" id="PS51038"/>
    </source>
</evidence>
<dbReference type="SUPFAM" id="SSF57903">
    <property type="entry name" value="FYVE/PHD zinc finger"/>
    <property type="match status" value="2"/>
</dbReference>
<feature type="region of interest" description="Disordered" evidence="6">
    <location>
        <begin position="589"/>
        <end position="609"/>
    </location>
</feature>
<dbReference type="GO" id="GO:0048189">
    <property type="term" value="C:Lid2 complex"/>
    <property type="evidence" value="ECO:0007669"/>
    <property type="project" value="TreeGrafter"/>
</dbReference>
<dbReference type="GO" id="GO:0070211">
    <property type="term" value="C:Snt2C complex"/>
    <property type="evidence" value="ECO:0007669"/>
    <property type="project" value="EnsemblFungi"/>
</dbReference>
<keyword evidence="3" id="KW-0862">Zinc</keyword>
<feature type="coiled-coil region" evidence="5">
    <location>
        <begin position="820"/>
        <end position="854"/>
    </location>
</feature>
<evidence type="ECO:0000256" key="5">
    <source>
        <dbReference type="SAM" id="Coils"/>
    </source>
</evidence>
<dbReference type="FunFam" id="1.10.10.60:FF:000377">
    <property type="entry name" value="DNA-binding E3 ubiquitin-protein ligase"/>
    <property type="match status" value="1"/>
</dbReference>
<dbReference type="Gene3D" id="2.30.30.490">
    <property type="match status" value="1"/>
</dbReference>
<dbReference type="GO" id="GO:0003682">
    <property type="term" value="F:chromatin binding"/>
    <property type="evidence" value="ECO:0007669"/>
    <property type="project" value="InterPro"/>
</dbReference>
<evidence type="ECO:0000313" key="10">
    <source>
        <dbReference type="EMBL" id="SCU93217.1"/>
    </source>
</evidence>
<dbReference type="Proteomes" id="UP000190274">
    <property type="component" value="Chromosome G"/>
</dbReference>
<dbReference type="EMBL" id="LT598457">
    <property type="protein sequence ID" value="SCU93217.1"/>
    <property type="molecule type" value="Genomic_DNA"/>
</dbReference>
<feature type="domain" description="BAH" evidence="8">
    <location>
        <begin position="108"/>
        <end position="245"/>
    </location>
</feature>
<dbReference type="STRING" id="1266660.A0A1G4JQY5"/>
<keyword evidence="5" id="KW-0175">Coiled coil</keyword>
<feature type="domain" description="PHD-type" evidence="9">
    <location>
        <begin position="1151"/>
        <end position="1282"/>
    </location>
</feature>
<dbReference type="InterPro" id="IPR001965">
    <property type="entry name" value="Znf_PHD"/>
</dbReference>
<dbReference type="GO" id="GO:0008270">
    <property type="term" value="F:zinc ion binding"/>
    <property type="evidence" value="ECO:0007669"/>
    <property type="project" value="UniProtKB-KW"/>
</dbReference>
<dbReference type="Pfam" id="PF01426">
    <property type="entry name" value="BAH"/>
    <property type="match status" value="1"/>
</dbReference>
<keyword evidence="11" id="KW-1185">Reference proteome</keyword>
<dbReference type="GO" id="GO:0036205">
    <property type="term" value="P:histone catabolic process"/>
    <property type="evidence" value="ECO:0007669"/>
    <property type="project" value="EnsemblFungi"/>
</dbReference>
<dbReference type="GO" id="GO:0034599">
    <property type="term" value="P:cellular response to oxidative stress"/>
    <property type="evidence" value="ECO:0007669"/>
    <property type="project" value="EnsemblFungi"/>
</dbReference>
<dbReference type="PROSITE" id="PS51038">
    <property type="entry name" value="BAH"/>
    <property type="match status" value="1"/>
</dbReference>
<dbReference type="OrthoDB" id="336088at2759"/>
<dbReference type="InterPro" id="IPR001025">
    <property type="entry name" value="BAH_dom"/>
</dbReference>
<dbReference type="InterPro" id="IPR011011">
    <property type="entry name" value="Znf_FYVE_PHD"/>
</dbReference>
<keyword evidence="1" id="KW-0479">Metal-binding</keyword>
<dbReference type="Pfam" id="PF00628">
    <property type="entry name" value="PHD"/>
    <property type="match status" value="1"/>
</dbReference>
<dbReference type="InterPro" id="IPR009057">
    <property type="entry name" value="Homeodomain-like_sf"/>
</dbReference>
<feature type="domain" description="PHD-type" evidence="7">
    <location>
        <begin position="299"/>
        <end position="351"/>
    </location>
</feature>
<dbReference type="SMART" id="SM00439">
    <property type="entry name" value="BAH"/>
    <property type="match status" value="1"/>
</dbReference>
<accession>A0A1G4JQY5</accession>
<dbReference type="Gene3D" id="3.30.40.10">
    <property type="entry name" value="Zinc/RING finger domain, C3HC4 (zinc finger)"/>
    <property type="match status" value="2"/>
</dbReference>
<organism evidence="10 11">
    <name type="scientific">Lachancea dasiensis</name>
    <dbReference type="NCBI Taxonomy" id="1072105"/>
    <lineage>
        <taxon>Eukaryota</taxon>
        <taxon>Fungi</taxon>
        <taxon>Dikarya</taxon>
        <taxon>Ascomycota</taxon>
        <taxon>Saccharomycotina</taxon>
        <taxon>Saccharomycetes</taxon>
        <taxon>Saccharomycetales</taxon>
        <taxon>Saccharomycetaceae</taxon>
        <taxon>Lachancea</taxon>
    </lineage>
</organism>
<evidence type="ECO:0000256" key="2">
    <source>
        <dbReference type="ARBA" id="ARBA00022771"/>
    </source>
</evidence>
<keyword evidence="2 4" id="KW-0863">Zinc-finger</keyword>
<dbReference type="InterPro" id="IPR019787">
    <property type="entry name" value="Znf_PHD-finger"/>
</dbReference>
<dbReference type="Pfam" id="PF13832">
    <property type="entry name" value="zf-HC5HC2H_2"/>
    <property type="match status" value="1"/>
</dbReference>
<evidence type="ECO:0000256" key="3">
    <source>
        <dbReference type="ARBA" id="ARBA00022833"/>
    </source>
</evidence>
<reference evidence="11" key="1">
    <citation type="submission" date="2016-03" db="EMBL/GenBank/DDBJ databases">
        <authorList>
            <person name="Devillers H."/>
        </authorList>
    </citation>
    <scope>NUCLEOTIDE SEQUENCE [LARGE SCALE GENOMIC DNA]</scope>
</reference>
<protein>
    <submittedName>
        <fullName evidence="10">LADA_0G01926g1_1</fullName>
    </submittedName>
</protein>
<sequence>MTKEDTVLSRRRAARKINYNEKDADEDVVRRIQHMEKTRESMHAASMNKIKVPKSKHQDYLNDKSVGWNFIPTLPPTFRKHSRFSNVLDLENATIDVNSDTLSQGSSVLLKRDDHIYMVSEPPGEPYYIGRIVQFVPKPEFRHLIGEGHKYTSSFPVKYFQVKMNWYYRPRDVQEKILNIHPRQLYASLHMDICPIHSFRGKCTVMHRSKLEAPQDDQNGVLAKPNTFYYDQLFDRYTLQYYDIWSTRQQLLKLGSNSTFLGTLAKLYPYVFAEENYPIEQVLQKYVLGTKVHDENEWDQRCAECGNWCEKNQCVKCDECRITVHLYCLDPPQERKPAKGVIWICSKCINSNNTAVERSHGIQHWDPLENQLNDFDQAKCLAGRPENIWFHYLGSKVVNNLRDILTPELMLPYPMKTLRTGSKFQWDGCVGDVWEPKPYHTGIGERGEDENMELLWKSDYSKLPENHLDGYVQKCQELFPPKLDILPQTCNFWDMILFILMTNDYSIENALKLCEKTLSRNALREPTLSKVEIKKFEEGVSKYGSELHPVCKLVGTQPMAMIVRYYYYWKKTPNGREIWGNFEGRKKNKNKSIMGSKKKTEDVNKKSRVRKPSKIFRDNDANIKEWKHIDDSSFDSEKISTLKTYFKCMFCEIDYSPLWYRITGGCNDDHIKTRMITGVNEKTSTSDKLPPRYKKNGKNELNSHLEALCIRCARLWRRYAVRWMTPMDVVKRVNGKYSSSVRAALDSLLSDCNNTVVRVPCSILFEKCIEWELVQDSELIIKQRFQVMGDLERLAKMKRNCIAVHGQLNKTVRRLTDKDADSDERLLDELEILINALSQEAQKKDKKAKSKKTKTLQFASQSKLPVNSKPKSAEARVTSSTEDNKMVEIKREELRGPVQKQNGLKIKPELAIPSGDIVLDVLVDNGKTKIGQIKVDEDFESFRLSEDLFFHIFKFDQSITTQAVEPRRNADEDVKPPETIVVAPSRTFLGTESDHTSFQITNTFNVPIIPTLNMTKIFAAYHSHNPLYHEWSEGRLPKITYEQLQKANKRYSNANQSNLGRKARSPSLLHGKVELQESVEFSQLCAVCAQHLQENQEELSCKGCGLRVHYFCYGVELPHVVQGTKRCVSEKNMHWLCDVCSNERNVITSTNYQCCLCQRDDEAEPMALKLTSSGSWCHVSCTLFNEDIPYSSLGKLQCAGDLNKVLCGNAKTSCVLCDHKGGGLVQCDLCSEKFHVTCAQRAPGYSWKFKNMSDFDFSADFVAQNCIDPTFIKPVVICPKHHGTQPNPYIPLSLRSKEGMSVLEIYSKYSKSSPEYQKSTVQMEANNVRALENARAELSSSVDARGVVETSNSDTRVECRKPCRECQTKFSIYWYNDLCYSCHNNISSLESELKMCEEESNDDFHEELDRLRFLELEEIYMKDITKHQQDSVSAVVPSRAKRARTLGVIKGRKKIKTKKEHSGTPIDHLPVVVQTLSNRKLDASGNSIE</sequence>
<feature type="domain" description="PHD-type" evidence="7">
    <location>
        <begin position="1082"/>
        <end position="1143"/>
    </location>
</feature>
<evidence type="ECO:0000256" key="1">
    <source>
        <dbReference type="ARBA" id="ARBA00022723"/>
    </source>
</evidence>
<dbReference type="InterPro" id="IPR034732">
    <property type="entry name" value="EPHD"/>
</dbReference>
<evidence type="ECO:0000313" key="11">
    <source>
        <dbReference type="Proteomes" id="UP000190274"/>
    </source>
</evidence>
<evidence type="ECO:0000256" key="4">
    <source>
        <dbReference type="PROSITE-ProRule" id="PRU00146"/>
    </source>
</evidence>
<dbReference type="SMART" id="SM00249">
    <property type="entry name" value="PHD"/>
    <property type="match status" value="3"/>
</dbReference>
<dbReference type="PANTHER" id="PTHR47672">
    <property type="entry name" value="E3 UBIQUITIN-PROTEIN LIGASE SNT2"/>
    <property type="match status" value="1"/>
</dbReference>
<feature type="region of interest" description="Disordered" evidence="6">
    <location>
        <begin position="860"/>
        <end position="882"/>
    </location>
</feature>
<evidence type="ECO:0000259" key="7">
    <source>
        <dbReference type="PROSITE" id="PS50016"/>
    </source>
</evidence>
<dbReference type="GO" id="GO:0006357">
    <property type="term" value="P:regulation of transcription by RNA polymerase II"/>
    <property type="evidence" value="ECO:0007669"/>
    <property type="project" value="EnsemblFungi"/>
</dbReference>
<dbReference type="InterPro" id="IPR013083">
    <property type="entry name" value="Znf_RING/FYVE/PHD"/>
</dbReference>
<proteinExistence type="predicted"/>